<evidence type="ECO:0000256" key="3">
    <source>
        <dbReference type="ARBA" id="ARBA00023295"/>
    </source>
</evidence>
<dbReference type="PANTHER" id="PTHR31339:SF9">
    <property type="entry name" value="PLASMIN AND FIBRONECTIN-BINDING PROTEIN A"/>
    <property type="match status" value="1"/>
</dbReference>
<evidence type="ECO:0000313" key="7">
    <source>
        <dbReference type="Proteomes" id="UP001169006"/>
    </source>
</evidence>
<name>A0ABT8SVC6_9HYPH</name>
<protein>
    <submittedName>
        <fullName evidence="6">Glycoside hydrolase family 28 protein</fullName>
    </submittedName>
</protein>
<evidence type="ECO:0000256" key="4">
    <source>
        <dbReference type="RuleBase" id="RU361169"/>
    </source>
</evidence>
<dbReference type="GO" id="GO:0016787">
    <property type="term" value="F:hydrolase activity"/>
    <property type="evidence" value="ECO:0007669"/>
    <property type="project" value="UniProtKB-KW"/>
</dbReference>
<dbReference type="Pfam" id="PF00295">
    <property type="entry name" value="Glyco_hydro_28"/>
    <property type="match status" value="1"/>
</dbReference>
<dbReference type="Gene3D" id="2.160.20.10">
    <property type="entry name" value="Single-stranded right-handed beta-helix, Pectin lyase-like"/>
    <property type="match status" value="1"/>
</dbReference>
<comment type="similarity">
    <text evidence="1 4">Belongs to the glycosyl hydrolase 28 family.</text>
</comment>
<evidence type="ECO:0000256" key="5">
    <source>
        <dbReference type="SAM" id="SignalP"/>
    </source>
</evidence>
<gene>
    <name evidence="6" type="ORF">Q2T52_06080</name>
</gene>
<dbReference type="SUPFAM" id="SSF51126">
    <property type="entry name" value="Pectin lyase-like"/>
    <property type="match status" value="1"/>
</dbReference>
<keyword evidence="7" id="KW-1185">Reference proteome</keyword>
<evidence type="ECO:0000256" key="2">
    <source>
        <dbReference type="ARBA" id="ARBA00022801"/>
    </source>
</evidence>
<reference evidence="6" key="1">
    <citation type="journal article" date="2015" name="Int. J. Syst. Evol. Microbiol.">
        <title>Rhizobium oryzicola sp. nov., potential plant-growth-promoting endophytic bacteria isolated from rice roots.</title>
        <authorList>
            <person name="Zhang X.X."/>
            <person name="Gao J.S."/>
            <person name="Cao Y.H."/>
            <person name="Sheirdil R.A."/>
            <person name="Wang X.C."/>
            <person name="Zhang L."/>
        </authorList>
    </citation>
    <scope>NUCLEOTIDE SEQUENCE</scope>
    <source>
        <strain evidence="6">05753</strain>
    </source>
</reference>
<dbReference type="InterPro" id="IPR011050">
    <property type="entry name" value="Pectin_lyase_fold/virulence"/>
</dbReference>
<keyword evidence="2 4" id="KW-0378">Hydrolase</keyword>
<keyword evidence="3 4" id="KW-0326">Glycosidase</keyword>
<evidence type="ECO:0000313" key="6">
    <source>
        <dbReference type="EMBL" id="MDO1581662.1"/>
    </source>
</evidence>
<dbReference type="InterPro" id="IPR000743">
    <property type="entry name" value="Glyco_hydro_28"/>
</dbReference>
<organism evidence="6 7">
    <name type="scientific">Rhizobium oryzicola</name>
    <dbReference type="NCBI Taxonomy" id="1232668"/>
    <lineage>
        <taxon>Bacteria</taxon>
        <taxon>Pseudomonadati</taxon>
        <taxon>Pseudomonadota</taxon>
        <taxon>Alphaproteobacteria</taxon>
        <taxon>Hyphomicrobiales</taxon>
        <taxon>Rhizobiaceae</taxon>
        <taxon>Rhizobium/Agrobacterium group</taxon>
        <taxon>Rhizobium</taxon>
    </lineage>
</organism>
<dbReference type="EMBL" id="JAUKWQ010000001">
    <property type="protein sequence ID" value="MDO1581662.1"/>
    <property type="molecule type" value="Genomic_DNA"/>
</dbReference>
<sequence length="528" mass="56385">MPTRSLPLFLLASASLLPIAAGAAEAPVSTQWGMVSEPQMPSTICATLKADIVSQKGSVDAYDADGRNTHPDQARIQSAIDQCKGGAVKLVAEGGKDAFLTGPLKLKSHVTLWIDKGVTLFASRDPKDYDNGPGDCGMANTVSKKSCYPLIHADKTEAAGIVGEGAIDGRGGSLLLTGPNAGKRSWWDVAWQSKQGLIQHNPRLLQIDGGSHFTLYGTAFMNSANFHIVADGVNGVTAWGIRILTPNQVYTVPDYACPKGTTPDKLTPATCITPDTVKNTDGFDPGQSSEVLLAYSFISTGDDNVAIKASARRPAAHMTFAHNHFFYGHGMSIGSETASGDEDIHVYDLSLDGFDSPNGNGIRVKSDSSRGGKVTGVLFEDVCMRGQRAPLVFDTRYSDAKGKAYPDFADITLRNIHILEDVKHPQSVLVLRGWRDAERMLPVNIRFDNVVFEGRQPRLAGAPKPDQEPKPIAANVTLGPGPVSFADQLKADEVAKVTVKDERSGKAALRDCSNAFPSFKSVIPGAPI</sequence>
<dbReference type="RefSeq" id="WP_302075758.1">
    <property type="nucleotide sequence ID" value="NZ_JAUKWQ010000001.1"/>
</dbReference>
<keyword evidence="5" id="KW-0732">Signal</keyword>
<dbReference type="PROSITE" id="PS00502">
    <property type="entry name" value="POLYGALACTURONASE"/>
    <property type="match status" value="1"/>
</dbReference>
<comment type="caution">
    <text evidence="6">The sequence shown here is derived from an EMBL/GenBank/DDBJ whole genome shotgun (WGS) entry which is preliminary data.</text>
</comment>
<dbReference type="Proteomes" id="UP001169006">
    <property type="component" value="Unassembled WGS sequence"/>
</dbReference>
<feature type="signal peptide" evidence="5">
    <location>
        <begin position="1"/>
        <end position="23"/>
    </location>
</feature>
<proteinExistence type="inferred from homology"/>
<reference evidence="6" key="2">
    <citation type="submission" date="2023-07" db="EMBL/GenBank/DDBJ databases">
        <authorList>
            <person name="Sun H."/>
        </authorList>
    </citation>
    <scope>NUCLEOTIDE SEQUENCE</scope>
    <source>
        <strain evidence="6">05753</strain>
    </source>
</reference>
<accession>A0ABT8SVC6</accession>
<evidence type="ECO:0000256" key="1">
    <source>
        <dbReference type="ARBA" id="ARBA00008834"/>
    </source>
</evidence>
<dbReference type="InterPro" id="IPR012334">
    <property type="entry name" value="Pectin_lyas_fold"/>
</dbReference>
<feature type="chain" id="PRO_5045762350" evidence="5">
    <location>
        <begin position="24"/>
        <end position="528"/>
    </location>
</feature>
<dbReference type="PANTHER" id="PTHR31339">
    <property type="entry name" value="PECTIN LYASE-RELATED"/>
    <property type="match status" value="1"/>
</dbReference>
<dbReference type="InterPro" id="IPR051801">
    <property type="entry name" value="GH28_Enzymes"/>
</dbReference>